<dbReference type="Proteomes" id="UP000054843">
    <property type="component" value="Unassembled WGS sequence"/>
</dbReference>
<accession>A0A0V1MPP5</accession>
<evidence type="ECO:0000313" key="2">
    <source>
        <dbReference type="Proteomes" id="UP000054843"/>
    </source>
</evidence>
<feature type="non-terminal residue" evidence="1">
    <location>
        <position position="216"/>
    </location>
</feature>
<reference evidence="1 2" key="1">
    <citation type="submission" date="2015-01" db="EMBL/GenBank/DDBJ databases">
        <title>Evolution of Trichinella species and genotypes.</title>
        <authorList>
            <person name="Korhonen P.K."/>
            <person name="Edoardo P."/>
            <person name="Giuseppe L.R."/>
            <person name="Gasser R.B."/>
        </authorList>
    </citation>
    <scope>NUCLEOTIDE SEQUENCE [LARGE SCALE GENOMIC DNA]</scope>
    <source>
        <strain evidence="1">ISS1980</strain>
    </source>
</reference>
<organism evidence="1 2">
    <name type="scientific">Trichinella papuae</name>
    <dbReference type="NCBI Taxonomy" id="268474"/>
    <lineage>
        <taxon>Eukaryota</taxon>
        <taxon>Metazoa</taxon>
        <taxon>Ecdysozoa</taxon>
        <taxon>Nematoda</taxon>
        <taxon>Enoplea</taxon>
        <taxon>Dorylaimia</taxon>
        <taxon>Trichinellida</taxon>
        <taxon>Trichinellidae</taxon>
        <taxon>Trichinella</taxon>
    </lineage>
</organism>
<dbReference type="EMBL" id="JYDO01000059">
    <property type="protein sequence ID" value="KRZ73768.1"/>
    <property type="molecule type" value="Genomic_DNA"/>
</dbReference>
<proteinExistence type="predicted"/>
<dbReference type="AlphaFoldDB" id="A0A0V1MPP5"/>
<protein>
    <submittedName>
        <fullName evidence="1">Uncharacterized protein</fullName>
    </submittedName>
</protein>
<evidence type="ECO:0000313" key="1">
    <source>
        <dbReference type="EMBL" id="KRZ73768.1"/>
    </source>
</evidence>
<gene>
    <name evidence="1" type="ORF">T10_5118</name>
</gene>
<sequence length="216" mass="24541">LLSGGKCYLLSVALIRGGGGDFGGRPLPLIGKSFMQISLMRKACFTDNKPNISQISTVDGIIRYRYCPNEAVIYAYSFSQKNASQHCNECVRNHTAFGCRFNFAIWSHWLKIQKSHCLSLNIAKSFEVQAIRNCFGVIREVGVFFIWFFKRSTALKTFIEKLKVRLRTKNKATLTWSVKRDELNNMMQRLCSILLSGKTAEQLRFAVCQGSFVISL</sequence>
<name>A0A0V1MPP5_9BILA</name>
<feature type="non-terminal residue" evidence="1">
    <location>
        <position position="1"/>
    </location>
</feature>
<comment type="caution">
    <text evidence="1">The sequence shown here is derived from an EMBL/GenBank/DDBJ whole genome shotgun (WGS) entry which is preliminary data.</text>
</comment>
<keyword evidence="2" id="KW-1185">Reference proteome</keyword>